<feature type="transmembrane region" description="Helical" evidence="1">
    <location>
        <begin position="110"/>
        <end position="133"/>
    </location>
</feature>
<feature type="transmembrane region" description="Helical" evidence="1">
    <location>
        <begin position="222"/>
        <end position="240"/>
    </location>
</feature>
<keyword evidence="1" id="KW-1133">Transmembrane helix</keyword>
<dbReference type="OrthoDB" id="4418125at2"/>
<keyword evidence="4" id="KW-1185">Reference proteome</keyword>
<dbReference type="AlphaFoldDB" id="A0A1N7J2R6"/>
<evidence type="ECO:0000259" key="2">
    <source>
        <dbReference type="Pfam" id="PF07853"/>
    </source>
</evidence>
<dbReference type="Pfam" id="PF07853">
    <property type="entry name" value="DUF1648"/>
    <property type="match status" value="1"/>
</dbReference>
<evidence type="ECO:0000256" key="1">
    <source>
        <dbReference type="SAM" id="Phobius"/>
    </source>
</evidence>
<dbReference type="STRING" id="1161099.SAMN05444817_103202"/>
<evidence type="ECO:0000313" key="3">
    <source>
        <dbReference type="EMBL" id="SIS43536.1"/>
    </source>
</evidence>
<accession>A0A1N7J2R6</accession>
<dbReference type="EMBL" id="FTOF01000003">
    <property type="protein sequence ID" value="SIS43536.1"/>
    <property type="molecule type" value="Genomic_DNA"/>
</dbReference>
<name>A0A1N7J2R6_9CORY</name>
<keyword evidence="1" id="KW-0812">Transmembrane</keyword>
<reference evidence="4" key="1">
    <citation type="submission" date="2017-01" db="EMBL/GenBank/DDBJ databases">
        <authorList>
            <person name="Varghese N."/>
            <person name="Submissions S."/>
        </authorList>
    </citation>
    <scope>NUCLEOTIDE SEQUENCE [LARGE SCALE GENOMIC DNA]</scope>
    <source>
        <strain evidence="4">DSM 44531</strain>
    </source>
</reference>
<dbReference type="RefSeq" id="WP_076598809.1">
    <property type="nucleotide sequence ID" value="NZ_CP046976.1"/>
</dbReference>
<feature type="transmembrane region" description="Helical" evidence="1">
    <location>
        <begin position="139"/>
        <end position="159"/>
    </location>
</feature>
<gene>
    <name evidence="3" type="ORF">SAMN05444817_103202</name>
</gene>
<dbReference type="InterPro" id="IPR012867">
    <property type="entry name" value="DUF1648"/>
</dbReference>
<feature type="transmembrane region" description="Helical" evidence="1">
    <location>
        <begin position="53"/>
        <end position="71"/>
    </location>
</feature>
<protein>
    <recommendedName>
        <fullName evidence="2">DUF1648 domain-containing protein</fullName>
    </recommendedName>
</protein>
<sequence>MNSRSLYGAALGFALLSFAVILLRYDAVPAEIPVHIGPDGEVDGWVPKSLPAATFGAWYSLLLVALIYFAIPRPGIAYRRIPVSPTSDVPFSDTAADKAAALLRVSDRSLAWIAVALVVPMCLLQFTFTFPGLASYRTASGVLIGVSLFAAVIYTFVLLSRWPKQMEEMPTDDDERTRQKHFGAGAGMGFYNEPDDPMVTWVSPFNQGKVDLNWAHAPVKQYALVVLVLLVAVCVVPFLAL</sequence>
<feature type="domain" description="DUF1648" evidence="2">
    <location>
        <begin position="13"/>
        <end position="50"/>
    </location>
</feature>
<keyword evidence="1" id="KW-0472">Membrane</keyword>
<evidence type="ECO:0000313" key="4">
    <source>
        <dbReference type="Proteomes" id="UP000186292"/>
    </source>
</evidence>
<proteinExistence type="predicted"/>
<dbReference type="Proteomes" id="UP000186292">
    <property type="component" value="Unassembled WGS sequence"/>
</dbReference>
<organism evidence="3 4">
    <name type="scientific">Corynebacterium appendicis CIP 107643</name>
    <dbReference type="NCBI Taxonomy" id="1161099"/>
    <lineage>
        <taxon>Bacteria</taxon>
        <taxon>Bacillati</taxon>
        <taxon>Actinomycetota</taxon>
        <taxon>Actinomycetes</taxon>
        <taxon>Mycobacteriales</taxon>
        <taxon>Corynebacteriaceae</taxon>
        <taxon>Corynebacterium</taxon>
    </lineage>
</organism>